<evidence type="ECO:0000256" key="2">
    <source>
        <dbReference type="SAM" id="SignalP"/>
    </source>
</evidence>
<feature type="compositionally biased region" description="Low complexity" evidence="1">
    <location>
        <begin position="76"/>
        <end position="90"/>
    </location>
</feature>
<feature type="chain" id="PRO_5026290043" evidence="2">
    <location>
        <begin position="25"/>
        <end position="90"/>
    </location>
</feature>
<sequence>MHTKPVNIVVFGAIIAYSPYLASAQNHADSPMDGAGAPLPQAASSIPDDNSPTPGKPTSLTIPLLDKEQVTSSSPAAARRMAAAAATTTC</sequence>
<evidence type="ECO:0000313" key="3">
    <source>
        <dbReference type="EMBL" id="KAF1988525.1"/>
    </source>
</evidence>
<keyword evidence="2" id="KW-0732">Signal</keyword>
<accession>A0A6G1H5U0</accession>
<dbReference type="AlphaFoldDB" id="A0A6G1H5U0"/>
<organism evidence="3 4">
    <name type="scientific">Aulographum hederae CBS 113979</name>
    <dbReference type="NCBI Taxonomy" id="1176131"/>
    <lineage>
        <taxon>Eukaryota</taxon>
        <taxon>Fungi</taxon>
        <taxon>Dikarya</taxon>
        <taxon>Ascomycota</taxon>
        <taxon>Pezizomycotina</taxon>
        <taxon>Dothideomycetes</taxon>
        <taxon>Pleosporomycetidae</taxon>
        <taxon>Aulographales</taxon>
        <taxon>Aulographaceae</taxon>
    </lineage>
</organism>
<dbReference type="EMBL" id="ML977148">
    <property type="protein sequence ID" value="KAF1988525.1"/>
    <property type="molecule type" value="Genomic_DNA"/>
</dbReference>
<reference evidence="3" key="1">
    <citation type="journal article" date="2020" name="Stud. Mycol.">
        <title>101 Dothideomycetes genomes: a test case for predicting lifestyles and emergence of pathogens.</title>
        <authorList>
            <person name="Haridas S."/>
            <person name="Albert R."/>
            <person name="Binder M."/>
            <person name="Bloem J."/>
            <person name="Labutti K."/>
            <person name="Salamov A."/>
            <person name="Andreopoulos B."/>
            <person name="Baker S."/>
            <person name="Barry K."/>
            <person name="Bills G."/>
            <person name="Bluhm B."/>
            <person name="Cannon C."/>
            <person name="Castanera R."/>
            <person name="Culley D."/>
            <person name="Daum C."/>
            <person name="Ezra D."/>
            <person name="Gonzalez J."/>
            <person name="Henrissat B."/>
            <person name="Kuo A."/>
            <person name="Liang C."/>
            <person name="Lipzen A."/>
            <person name="Lutzoni F."/>
            <person name="Magnuson J."/>
            <person name="Mondo S."/>
            <person name="Nolan M."/>
            <person name="Ohm R."/>
            <person name="Pangilinan J."/>
            <person name="Park H.-J."/>
            <person name="Ramirez L."/>
            <person name="Alfaro M."/>
            <person name="Sun H."/>
            <person name="Tritt A."/>
            <person name="Yoshinaga Y."/>
            <person name="Zwiers L.-H."/>
            <person name="Turgeon B."/>
            <person name="Goodwin S."/>
            <person name="Spatafora J."/>
            <person name="Crous P."/>
            <person name="Grigoriev I."/>
        </authorList>
    </citation>
    <scope>NUCLEOTIDE SEQUENCE</scope>
    <source>
        <strain evidence="3">CBS 113979</strain>
    </source>
</reference>
<name>A0A6G1H5U0_9PEZI</name>
<feature type="compositionally biased region" description="Polar residues" evidence="1">
    <location>
        <begin position="42"/>
        <end position="61"/>
    </location>
</feature>
<evidence type="ECO:0000256" key="1">
    <source>
        <dbReference type="SAM" id="MobiDB-lite"/>
    </source>
</evidence>
<feature type="region of interest" description="Disordered" evidence="1">
    <location>
        <begin position="26"/>
        <end position="90"/>
    </location>
</feature>
<gene>
    <name evidence="3" type="ORF">K402DRAFT_391746</name>
</gene>
<protein>
    <submittedName>
        <fullName evidence="3">Uncharacterized protein</fullName>
    </submittedName>
</protein>
<feature type="signal peptide" evidence="2">
    <location>
        <begin position="1"/>
        <end position="24"/>
    </location>
</feature>
<keyword evidence="4" id="KW-1185">Reference proteome</keyword>
<dbReference type="Proteomes" id="UP000800041">
    <property type="component" value="Unassembled WGS sequence"/>
</dbReference>
<evidence type="ECO:0000313" key="4">
    <source>
        <dbReference type="Proteomes" id="UP000800041"/>
    </source>
</evidence>
<proteinExistence type="predicted"/>